<dbReference type="Gene3D" id="1.20.58.200">
    <property type="entry name" value="Translin, domain 2"/>
    <property type="match status" value="1"/>
</dbReference>
<feature type="compositionally biased region" description="Basic and acidic residues" evidence="7">
    <location>
        <begin position="17"/>
        <end position="30"/>
    </location>
</feature>
<keyword evidence="4" id="KW-0963">Cytoplasm</keyword>
<reference evidence="8" key="2">
    <citation type="submission" date="2021-09" db="EMBL/GenBank/DDBJ databases">
        <authorList>
            <person name="Jia N."/>
            <person name="Wang J."/>
            <person name="Shi W."/>
            <person name="Du L."/>
            <person name="Sun Y."/>
            <person name="Zhan W."/>
            <person name="Jiang J."/>
            <person name="Wang Q."/>
            <person name="Zhang B."/>
            <person name="Ji P."/>
            <person name="Sakyi L.B."/>
            <person name="Cui X."/>
            <person name="Yuan T."/>
            <person name="Jiang B."/>
            <person name="Yang W."/>
            <person name="Lam T.T.-Y."/>
            <person name="Chang Q."/>
            <person name="Ding S."/>
            <person name="Wang X."/>
            <person name="Zhu J."/>
            <person name="Ruan X."/>
            <person name="Zhao L."/>
            <person name="Wei J."/>
            <person name="Que T."/>
            <person name="Du C."/>
            <person name="Cheng J."/>
            <person name="Dai P."/>
            <person name="Han X."/>
            <person name="Huang E."/>
            <person name="Gao Y."/>
            <person name="Liu J."/>
            <person name="Shao H."/>
            <person name="Ye R."/>
            <person name="Li L."/>
            <person name="Wei W."/>
            <person name="Wang X."/>
            <person name="Wang C."/>
            <person name="Huo Q."/>
            <person name="Li W."/>
            <person name="Guo W."/>
            <person name="Chen H."/>
            <person name="Chen S."/>
            <person name="Zhou L."/>
            <person name="Zhou L."/>
            <person name="Ni X."/>
            <person name="Tian J."/>
            <person name="Zhou Y."/>
            <person name="Sheng Y."/>
            <person name="Liu T."/>
            <person name="Pan Y."/>
            <person name="Xia L."/>
            <person name="Li J."/>
            <person name="Zhao F."/>
            <person name="Cao W."/>
        </authorList>
    </citation>
    <scope>NUCLEOTIDE SEQUENCE</scope>
    <source>
        <strain evidence="8">Rmic-2018</strain>
        <tissue evidence="8">Larvae</tissue>
    </source>
</reference>
<comment type="subcellular location">
    <subcellularLocation>
        <location evidence="2">Cytoplasm</location>
    </subcellularLocation>
    <subcellularLocation>
        <location evidence="1">Nucleus</location>
    </subcellularLocation>
</comment>
<evidence type="ECO:0000256" key="4">
    <source>
        <dbReference type="ARBA" id="ARBA00022490"/>
    </source>
</evidence>
<evidence type="ECO:0000256" key="3">
    <source>
        <dbReference type="ARBA" id="ARBA00005902"/>
    </source>
</evidence>
<dbReference type="InterPro" id="IPR002848">
    <property type="entry name" value="Translin_fam"/>
</dbReference>
<dbReference type="GO" id="GO:0005737">
    <property type="term" value="C:cytoplasm"/>
    <property type="evidence" value="ECO:0007669"/>
    <property type="project" value="UniProtKB-SubCell"/>
</dbReference>
<dbReference type="InterPro" id="IPR036081">
    <property type="entry name" value="Translin_sf"/>
</dbReference>
<dbReference type="AlphaFoldDB" id="A0A9J6DXX2"/>
<dbReference type="GO" id="GO:0043565">
    <property type="term" value="F:sequence-specific DNA binding"/>
    <property type="evidence" value="ECO:0007669"/>
    <property type="project" value="InterPro"/>
</dbReference>
<name>A0A9J6DXX2_RHIMP</name>
<feature type="binding site" evidence="6">
    <location>
        <position position="239"/>
    </location>
    <ligand>
        <name>Mg(2+)</name>
        <dbReference type="ChEBI" id="CHEBI:18420"/>
    </ligand>
</feature>
<evidence type="ECO:0000313" key="8">
    <source>
        <dbReference type="EMBL" id="KAH8027075.1"/>
    </source>
</evidence>
<dbReference type="SUPFAM" id="SSF74784">
    <property type="entry name" value="Translin"/>
    <property type="match status" value="1"/>
</dbReference>
<dbReference type="InterPro" id="IPR016068">
    <property type="entry name" value="Translin_N"/>
</dbReference>
<dbReference type="GO" id="GO:0005634">
    <property type="term" value="C:nucleus"/>
    <property type="evidence" value="ECO:0007669"/>
    <property type="project" value="UniProtKB-SubCell"/>
</dbReference>
<keyword evidence="9" id="KW-1185">Reference proteome</keyword>
<evidence type="ECO:0008006" key="10">
    <source>
        <dbReference type="Google" id="ProtNLM"/>
    </source>
</evidence>
<gene>
    <name evidence="8" type="ORF">HPB51_002020</name>
</gene>
<evidence type="ECO:0000313" key="9">
    <source>
        <dbReference type="Proteomes" id="UP000821866"/>
    </source>
</evidence>
<protein>
    <recommendedName>
        <fullName evidence="10">Translin-associated protein x</fullName>
    </recommendedName>
</protein>
<comment type="caution">
    <text evidence="8">The sequence shown here is derived from an EMBL/GenBank/DDBJ whole genome shotgun (WGS) entry which is preliminary data.</text>
</comment>
<feature type="region of interest" description="Disordered" evidence="7">
    <location>
        <begin position="1"/>
        <end position="47"/>
    </location>
</feature>
<dbReference type="FunFam" id="1.20.58.200:FF:000001">
    <property type="entry name" value="Translin-associated factor X"/>
    <property type="match status" value="1"/>
</dbReference>
<evidence type="ECO:0000256" key="6">
    <source>
        <dbReference type="PIRSR" id="PIRSR602848-1"/>
    </source>
</evidence>
<keyword evidence="5" id="KW-0539">Nucleus</keyword>
<evidence type="ECO:0000256" key="7">
    <source>
        <dbReference type="SAM" id="MobiDB-lite"/>
    </source>
</evidence>
<keyword evidence="6" id="KW-0460">Magnesium</keyword>
<keyword evidence="6" id="KW-0479">Metal-binding</keyword>
<reference evidence="8" key="1">
    <citation type="journal article" date="2020" name="Cell">
        <title>Large-Scale Comparative Analyses of Tick Genomes Elucidate Their Genetic Diversity and Vector Capacities.</title>
        <authorList>
            <consortium name="Tick Genome and Microbiome Consortium (TIGMIC)"/>
            <person name="Jia N."/>
            <person name="Wang J."/>
            <person name="Shi W."/>
            <person name="Du L."/>
            <person name="Sun Y."/>
            <person name="Zhan W."/>
            <person name="Jiang J.F."/>
            <person name="Wang Q."/>
            <person name="Zhang B."/>
            <person name="Ji P."/>
            <person name="Bell-Sakyi L."/>
            <person name="Cui X.M."/>
            <person name="Yuan T.T."/>
            <person name="Jiang B.G."/>
            <person name="Yang W.F."/>
            <person name="Lam T.T."/>
            <person name="Chang Q.C."/>
            <person name="Ding S.J."/>
            <person name="Wang X.J."/>
            <person name="Zhu J.G."/>
            <person name="Ruan X.D."/>
            <person name="Zhao L."/>
            <person name="Wei J.T."/>
            <person name="Ye R.Z."/>
            <person name="Que T.C."/>
            <person name="Du C.H."/>
            <person name="Zhou Y.H."/>
            <person name="Cheng J.X."/>
            <person name="Dai P.F."/>
            <person name="Guo W.B."/>
            <person name="Han X.H."/>
            <person name="Huang E.J."/>
            <person name="Li L.F."/>
            <person name="Wei W."/>
            <person name="Gao Y.C."/>
            <person name="Liu J.Z."/>
            <person name="Shao H.Z."/>
            <person name="Wang X."/>
            <person name="Wang C.C."/>
            <person name="Yang T.C."/>
            <person name="Huo Q.B."/>
            <person name="Li W."/>
            <person name="Chen H.Y."/>
            <person name="Chen S.E."/>
            <person name="Zhou L.G."/>
            <person name="Ni X.B."/>
            <person name="Tian J.H."/>
            <person name="Sheng Y."/>
            <person name="Liu T."/>
            <person name="Pan Y.S."/>
            <person name="Xia L.Y."/>
            <person name="Li J."/>
            <person name="Zhao F."/>
            <person name="Cao W.C."/>
        </authorList>
    </citation>
    <scope>NUCLEOTIDE SEQUENCE</scope>
    <source>
        <strain evidence="8">Rmic-2018</strain>
    </source>
</reference>
<comment type="similarity">
    <text evidence="3">Belongs to the translin family.</text>
</comment>
<sequence length="331" mass="37893">MTGDGKNHDKGHHSRGHDRGHNRGGHDRSGHWSSRNRQRRSDEKRNSDVDESLAVVKMFRAFQVELDDRYDRYERLVKLGRDVTIESKRIIFLLHRIMKDDQKDKVLGEADQKLCELSLFSLREIAMELRGQSYYQYLRAFSPGSSLPLKVFFNRVAEVSLRHMVSRSTSKALTFFHYIKDGHLVTLDEIHKNLVYLEQSEAAESEMGDEPAAQAPPGKFSLEIVPLDYMLGIADLTGELMRKCINAVGQGDLEEPFVLCRFLRDMYTGFLGYGNTGGREISRKVWTLFQSVRKVENACYTIKVRGSEVPNHVLADMFYAPLPEKESPDCG</sequence>
<dbReference type="Gene3D" id="1.20.58.190">
    <property type="entry name" value="Translin, domain 1"/>
    <property type="match status" value="1"/>
</dbReference>
<dbReference type="InterPro" id="IPR016069">
    <property type="entry name" value="Translin_C"/>
</dbReference>
<evidence type="ECO:0000256" key="1">
    <source>
        <dbReference type="ARBA" id="ARBA00004123"/>
    </source>
</evidence>
<evidence type="ECO:0000256" key="2">
    <source>
        <dbReference type="ARBA" id="ARBA00004496"/>
    </source>
</evidence>
<accession>A0A9J6DXX2</accession>
<organism evidence="8 9">
    <name type="scientific">Rhipicephalus microplus</name>
    <name type="common">Cattle tick</name>
    <name type="synonym">Boophilus microplus</name>
    <dbReference type="NCBI Taxonomy" id="6941"/>
    <lineage>
        <taxon>Eukaryota</taxon>
        <taxon>Metazoa</taxon>
        <taxon>Ecdysozoa</taxon>
        <taxon>Arthropoda</taxon>
        <taxon>Chelicerata</taxon>
        <taxon>Arachnida</taxon>
        <taxon>Acari</taxon>
        <taxon>Parasitiformes</taxon>
        <taxon>Ixodida</taxon>
        <taxon>Ixodoidea</taxon>
        <taxon>Ixodidae</taxon>
        <taxon>Rhipicephalinae</taxon>
        <taxon>Rhipicephalus</taxon>
        <taxon>Boophilus</taxon>
    </lineage>
</organism>
<dbReference type="Proteomes" id="UP000821866">
    <property type="component" value="Chromosome 4"/>
</dbReference>
<dbReference type="CDD" id="cd14820">
    <property type="entry name" value="TRAX"/>
    <property type="match status" value="1"/>
</dbReference>
<proteinExistence type="inferred from homology"/>
<dbReference type="VEuPathDB" id="VectorBase:LOC119167032"/>
<dbReference type="GO" id="GO:0046872">
    <property type="term" value="F:metal ion binding"/>
    <property type="evidence" value="ECO:0007669"/>
    <property type="project" value="UniProtKB-KW"/>
</dbReference>
<dbReference type="EMBL" id="JABSTU010000006">
    <property type="protein sequence ID" value="KAH8027075.1"/>
    <property type="molecule type" value="Genomic_DNA"/>
</dbReference>
<dbReference type="Pfam" id="PF01997">
    <property type="entry name" value="Translin"/>
    <property type="match status" value="2"/>
</dbReference>
<evidence type="ECO:0000256" key="5">
    <source>
        <dbReference type="ARBA" id="ARBA00023242"/>
    </source>
</evidence>
<dbReference type="PANTHER" id="PTHR10741">
    <property type="entry name" value="TRANSLIN AND TRANSLIN ASSOCIATED PROTEIN X"/>
    <property type="match status" value="1"/>
</dbReference>